<dbReference type="AlphaFoldDB" id="A0A394D9E0"/>
<keyword evidence="2" id="KW-1185">Reference proteome</keyword>
<comment type="caution">
    <text evidence="1">The sequence shown here is derived from an EMBL/GenBank/DDBJ whole genome shotgun (WGS) entry which is preliminary data.</text>
</comment>
<evidence type="ECO:0000313" key="2">
    <source>
        <dbReference type="Proteomes" id="UP000188354"/>
    </source>
</evidence>
<dbReference type="EMBL" id="MLAU01005779">
    <property type="protein sequence ID" value="OIW20128.1"/>
    <property type="molecule type" value="Genomic_DNA"/>
</dbReference>
<evidence type="ECO:0000313" key="1">
    <source>
        <dbReference type="EMBL" id="OIW20128.1"/>
    </source>
</evidence>
<sequence length="64" mass="6720">MADLVNLNGELNISLLNRVVSKDILDKILALHPPSVAGPDDSVAWVGSKDGIFSVNSAYSIIVG</sequence>
<dbReference type="Proteomes" id="UP000188354">
    <property type="component" value="Unassembled WGS sequence"/>
</dbReference>
<protein>
    <submittedName>
        <fullName evidence="1">Uncharacterized protein</fullName>
    </submittedName>
</protein>
<accession>A0A394D9E0</accession>
<reference evidence="1 2" key="1">
    <citation type="journal article" date="2017" name="Plant Biotechnol. J.">
        <title>A comprehensive draft genome sequence for lupin (Lupinus angustifolius), an emerging health food: insights into plant-microbe interactions and legume evolution.</title>
        <authorList>
            <person name="Hane J.K."/>
            <person name="Ming Y."/>
            <person name="Kamphuis L.G."/>
            <person name="Nelson M.N."/>
            <person name="Garg G."/>
            <person name="Atkins C.A."/>
            <person name="Bayer P.E."/>
            <person name="Bravo A."/>
            <person name="Bringans S."/>
            <person name="Cannon S."/>
            <person name="Edwards D."/>
            <person name="Foley R."/>
            <person name="Gao L.L."/>
            <person name="Harrison M.J."/>
            <person name="Huang W."/>
            <person name="Hurgobin B."/>
            <person name="Li S."/>
            <person name="Liu C.W."/>
            <person name="McGrath A."/>
            <person name="Morahan G."/>
            <person name="Murray J."/>
            <person name="Weller J."/>
            <person name="Jian J."/>
            <person name="Singh K.B."/>
        </authorList>
    </citation>
    <scope>NUCLEOTIDE SEQUENCE [LARGE SCALE GENOMIC DNA]</scope>
    <source>
        <strain evidence="2">cv. Tanjil</strain>
        <tissue evidence="1">Whole plant</tissue>
    </source>
</reference>
<dbReference type="Gramene" id="OIW20128">
    <property type="protein sequence ID" value="OIW20128"/>
    <property type="gene ID" value="TanjilG_01901"/>
</dbReference>
<proteinExistence type="predicted"/>
<gene>
    <name evidence="1" type="ORF">TanjilG_01901</name>
</gene>
<organism evidence="1 2">
    <name type="scientific">Lupinus angustifolius</name>
    <name type="common">Narrow-leaved blue lupine</name>
    <dbReference type="NCBI Taxonomy" id="3871"/>
    <lineage>
        <taxon>Eukaryota</taxon>
        <taxon>Viridiplantae</taxon>
        <taxon>Streptophyta</taxon>
        <taxon>Embryophyta</taxon>
        <taxon>Tracheophyta</taxon>
        <taxon>Spermatophyta</taxon>
        <taxon>Magnoliopsida</taxon>
        <taxon>eudicotyledons</taxon>
        <taxon>Gunneridae</taxon>
        <taxon>Pentapetalae</taxon>
        <taxon>rosids</taxon>
        <taxon>fabids</taxon>
        <taxon>Fabales</taxon>
        <taxon>Fabaceae</taxon>
        <taxon>Papilionoideae</taxon>
        <taxon>50 kb inversion clade</taxon>
        <taxon>genistoids sensu lato</taxon>
        <taxon>core genistoids</taxon>
        <taxon>Genisteae</taxon>
        <taxon>Lupinus</taxon>
    </lineage>
</organism>
<name>A0A394D9E0_LUPAN</name>